<dbReference type="InterPro" id="IPR011042">
    <property type="entry name" value="6-blade_b-propeller_TolB-like"/>
</dbReference>
<evidence type="ECO:0000313" key="4">
    <source>
        <dbReference type="EMBL" id="ODO07892.1"/>
    </source>
</evidence>
<dbReference type="PANTHER" id="PTHR47064:SF2">
    <property type="entry name" value="SMP-30_GLUCONOLACTONASE_LRE-LIKE REGION DOMAIN-CONTAINING PROTEIN-RELATED"/>
    <property type="match status" value="1"/>
</dbReference>
<feature type="transmembrane region" description="Helical" evidence="2">
    <location>
        <begin position="55"/>
        <end position="76"/>
    </location>
</feature>
<keyword evidence="2" id="KW-0472">Membrane</keyword>
<dbReference type="Pfam" id="PF08450">
    <property type="entry name" value="SGL"/>
    <property type="match status" value="1"/>
</dbReference>
<feature type="region of interest" description="Disordered" evidence="1">
    <location>
        <begin position="1"/>
        <end position="47"/>
    </location>
</feature>
<reference evidence="4 5" key="1">
    <citation type="submission" date="2016-06" db="EMBL/GenBank/DDBJ databases">
        <title>Evolution of pathogenesis and genome organization in the Tremellales.</title>
        <authorList>
            <person name="Cuomo C."/>
            <person name="Litvintseva A."/>
            <person name="Heitman J."/>
            <person name="Chen Y."/>
            <person name="Sun S."/>
            <person name="Springer D."/>
            <person name="Dromer F."/>
            <person name="Young S."/>
            <person name="Zeng Q."/>
            <person name="Chapman S."/>
            <person name="Gujja S."/>
            <person name="Saif S."/>
            <person name="Birren B."/>
        </authorList>
    </citation>
    <scope>NUCLEOTIDE SEQUENCE [LARGE SCALE GENOMIC DNA]</scope>
    <source>
        <strain evidence="4 5">CBS 6273</strain>
    </source>
</reference>
<feature type="compositionally biased region" description="Polar residues" evidence="1">
    <location>
        <begin position="8"/>
        <end position="22"/>
    </location>
</feature>
<dbReference type="EMBL" id="MEKH01000005">
    <property type="protein sequence ID" value="ODO07892.1"/>
    <property type="molecule type" value="Genomic_DNA"/>
</dbReference>
<evidence type="ECO:0000256" key="1">
    <source>
        <dbReference type="SAM" id="MobiDB-lite"/>
    </source>
</evidence>
<sequence length="477" mass="51161">MATDSKSKATSTARMSVNTSGLQERGTKVGETLPTPLGSPVNAPSRNKSSWGSKLVLLGIPLGALAVLGLTSSYWYPGSQISGPRMNSYRRRDNQGIPDTAQVISPKSFAVLDKVQPGTEFDGFSLFVPPGYTENSLKAKPFHILDDSFYDIIGDDPSLTLLADSGTDPLFHEAVVWYAPMHKDTDEVFFVQNAGAKAAGTGMNKSAIVQKISLSQAANVQQGSRNSTDITTINSTVQIVNPNGATAYRGKIIFAGEGQGSDIAPALYEMDPNEPYDTTVILNNFFGRQFNSLNDIAVNPRNKELYFTDVTYGYLQDFRPAPIIANQAYRFNVDTGAIQVVADGIQKPNGIAFSPGGQYAYITDTGISGGFWGNNYTNSAAIYRYNVQDDGSFENRKVFAFTHVGNADGESSALGNVYAGAGDGIHVFNPSGILIGKIYLGETSANFAFAGDGKLVICAETHLFYATLAAKTWDPEA</sequence>
<dbReference type="Gene3D" id="2.120.10.30">
    <property type="entry name" value="TolB, C-terminal domain"/>
    <property type="match status" value="1"/>
</dbReference>
<dbReference type="PANTHER" id="PTHR47064">
    <property type="entry name" value="PUTATIVE (AFU_ORTHOLOGUE AFUA_1G08990)-RELATED"/>
    <property type="match status" value="1"/>
</dbReference>
<protein>
    <recommendedName>
        <fullName evidence="3">SMP-30/Gluconolactonase/LRE-like region domain-containing protein</fullName>
    </recommendedName>
</protein>
<keyword evidence="2" id="KW-0812">Transmembrane</keyword>
<dbReference type="AlphaFoldDB" id="A0A1E3K6P5"/>
<evidence type="ECO:0000313" key="5">
    <source>
        <dbReference type="Proteomes" id="UP000095149"/>
    </source>
</evidence>
<dbReference type="SUPFAM" id="SSF63829">
    <property type="entry name" value="Calcium-dependent phosphotriesterase"/>
    <property type="match status" value="1"/>
</dbReference>
<gene>
    <name evidence="4" type="ORF">I350_03473</name>
</gene>
<evidence type="ECO:0000256" key="2">
    <source>
        <dbReference type="SAM" id="Phobius"/>
    </source>
</evidence>
<comment type="caution">
    <text evidence="4">The sequence shown here is derived from an EMBL/GenBank/DDBJ whole genome shotgun (WGS) entry which is preliminary data.</text>
</comment>
<name>A0A1E3K6P5_9TREE</name>
<evidence type="ECO:0000259" key="3">
    <source>
        <dbReference type="Pfam" id="PF08450"/>
    </source>
</evidence>
<accession>A0A1E3K6P5</accession>
<feature type="domain" description="SMP-30/Gluconolactonase/LRE-like region" evidence="3">
    <location>
        <begin position="231"/>
        <end position="453"/>
    </location>
</feature>
<organism evidence="4 5">
    <name type="scientific">Cryptococcus amylolentus CBS 6273</name>
    <dbReference type="NCBI Taxonomy" id="1296118"/>
    <lineage>
        <taxon>Eukaryota</taxon>
        <taxon>Fungi</taxon>
        <taxon>Dikarya</taxon>
        <taxon>Basidiomycota</taxon>
        <taxon>Agaricomycotina</taxon>
        <taxon>Tremellomycetes</taxon>
        <taxon>Tremellales</taxon>
        <taxon>Cryptococcaceae</taxon>
        <taxon>Cryptococcus</taxon>
    </lineage>
</organism>
<proteinExistence type="predicted"/>
<dbReference type="InterPro" id="IPR013658">
    <property type="entry name" value="SGL"/>
</dbReference>
<dbReference type="InterPro" id="IPR052988">
    <property type="entry name" value="Oryzine_lactonohydrolase"/>
</dbReference>
<dbReference type="OrthoDB" id="423498at2759"/>
<keyword evidence="2" id="KW-1133">Transmembrane helix</keyword>
<dbReference type="Proteomes" id="UP000095149">
    <property type="component" value="Unassembled WGS sequence"/>
</dbReference>